<organism evidence="5 6">
    <name type="scientific">Phytohabitans aurantiacus</name>
    <dbReference type="NCBI Taxonomy" id="3016789"/>
    <lineage>
        <taxon>Bacteria</taxon>
        <taxon>Bacillati</taxon>
        <taxon>Actinomycetota</taxon>
        <taxon>Actinomycetes</taxon>
        <taxon>Micromonosporales</taxon>
        <taxon>Micromonosporaceae</taxon>
    </lineage>
</organism>
<dbReference type="RefSeq" id="WP_281906484.1">
    <property type="nucleotide sequence ID" value="NZ_BSDI01000119.1"/>
</dbReference>
<dbReference type="InterPro" id="IPR015815">
    <property type="entry name" value="HIBADH-related"/>
</dbReference>
<keyword evidence="2" id="KW-0560">Oxidoreductase</keyword>
<dbReference type="InterPro" id="IPR048666">
    <property type="entry name" value="RedAm-like_C"/>
</dbReference>
<keyword evidence="6" id="KW-1185">Reference proteome</keyword>
<evidence type="ECO:0000313" key="5">
    <source>
        <dbReference type="EMBL" id="GLI03947.1"/>
    </source>
</evidence>
<dbReference type="InterPro" id="IPR006115">
    <property type="entry name" value="6PGDH_NADP-bd"/>
</dbReference>
<dbReference type="InterPro" id="IPR013328">
    <property type="entry name" value="6PGD_dom2"/>
</dbReference>
<feature type="domain" description="6-phosphogluconate dehydrogenase NADP-binding" evidence="3">
    <location>
        <begin position="6"/>
        <end position="154"/>
    </location>
</feature>
<dbReference type="Gene3D" id="1.10.1040.10">
    <property type="entry name" value="N-(1-d-carboxylethyl)-l-norvaline Dehydrogenase, domain 2"/>
    <property type="match status" value="1"/>
</dbReference>
<reference evidence="5" key="1">
    <citation type="submission" date="2022-12" db="EMBL/GenBank/DDBJ databases">
        <title>New Phytohabitans aurantiacus sp. RD004123 nov., an actinomycete isolated from soil.</title>
        <authorList>
            <person name="Triningsih D.W."/>
            <person name="Harunari E."/>
            <person name="Igarashi Y."/>
        </authorList>
    </citation>
    <scope>NUCLEOTIDE SEQUENCE</scope>
    <source>
        <strain evidence="5">RD004123</strain>
    </source>
</reference>
<dbReference type="Proteomes" id="UP001144280">
    <property type="component" value="Unassembled WGS sequence"/>
</dbReference>
<protein>
    <submittedName>
        <fullName evidence="5">6-phosphogluconate dehydrogenase</fullName>
    </submittedName>
</protein>
<sequence>MNKQPVTVIGLGPMGRAMVGAFLDNGHAVTVWNRTESKADDLVARGAVRADTIQAALAANELVVLSLTDYAAVYDVLGSATTALAGRVLVNLSSDTPDQARTAARWAAEHGATQVTGGVLVPPPGIGKPGSSTFYSGPREAFEAHRETLEVLTATDYRGDDPGLAALYYQLNMDMFWTSMLGWLHALALARANGISAKEMLPYAKLALNLEYFLEFYTDRIDAGEHPGDVDRLAMGMASVEHVAHTTRDSRVDPALPDALLEIFRRGQTAGHGDDSFTSLIDIVTAQR</sequence>
<dbReference type="SUPFAM" id="SSF51735">
    <property type="entry name" value="NAD(P)-binding Rossmann-fold domains"/>
    <property type="match status" value="1"/>
</dbReference>
<dbReference type="Gene3D" id="3.40.50.720">
    <property type="entry name" value="NAD(P)-binding Rossmann-like Domain"/>
    <property type="match status" value="1"/>
</dbReference>
<feature type="domain" description="NADPH-dependent reductive aminase-like C-terminal" evidence="4">
    <location>
        <begin position="161"/>
        <end position="284"/>
    </location>
</feature>
<dbReference type="Pfam" id="PF03446">
    <property type="entry name" value="NAD_binding_2"/>
    <property type="match status" value="1"/>
</dbReference>
<dbReference type="InterPro" id="IPR008927">
    <property type="entry name" value="6-PGluconate_DH-like_C_sf"/>
</dbReference>
<evidence type="ECO:0000256" key="2">
    <source>
        <dbReference type="ARBA" id="ARBA00023002"/>
    </source>
</evidence>
<dbReference type="InterPro" id="IPR051265">
    <property type="entry name" value="HIBADH-related_NP60_sf"/>
</dbReference>
<name>A0ABQ5RB27_9ACTN</name>
<dbReference type="PIRSF" id="PIRSF000103">
    <property type="entry name" value="HIBADH"/>
    <property type="match status" value="1"/>
</dbReference>
<evidence type="ECO:0000259" key="3">
    <source>
        <dbReference type="Pfam" id="PF03446"/>
    </source>
</evidence>
<evidence type="ECO:0000256" key="1">
    <source>
        <dbReference type="ARBA" id="ARBA00009080"/>
    </source>
</evidence>
<dbReference type="InterPro" id="IPR036291">
    <property type="entry name" value="NAD(P)-bd_dom_sf"/>
</dbReference>
<dbReference type="SUPFAM" id="SSF48179">
    <property type="entry name" value="6-phosphogluconate dehydrogenase C-terminal domain-like"/>
    <property type="match status" value="1"/>
</dbReference>
<evidence type="ECO:0000259" key="4">
    <source>
        <dbReference type="Pfam" id="PF21761"/>
    </source>
</evidence>
<comment type="similarity">
    <text evidence="1">Belongs to the HIBADH-related family.</text>
</comment>
<accession>A0ABQ5RB27</accession>
<evidence type="ECO:0000313" key="6">
    <source>
        <dbReference type="Proteomes" id="UP001144280"/>
    </source>
</evidence>
<dbReference type="EMBL" id="BSDI01000119">
    <property type="protein sequence ID" value="GLI03947.1"/>
    <property type="molecule type" value="Genomic_DNA"/>
</dbReference>
<proteinExistence type="inferred from homology"/>
<comment type="caution">
    <text evidence="5">The sequence shown here is derived from an EMBL/GenBank/DDBJ whole genome shotgun (WGS) entry which is preliminary data.</text>
</comment>
<dbReference type="Pfam" id="PF21761">
    <property type="entry name" value="RedAm-like_C"/>
    <property type="match status" value="1"/>
</dbReference>
<dbReference type="PANTHER" id="PTHR43580">
    <property type="entry name" value="OXIDOREDUCTASE GLYR1-RELATED"/>
    <property type="match status" value="1"/>
</dbReference>
<gene>
    <name evidence="5" type="ORF">Pa4123_92280</name>
</gene>
<dbReference type="PANTHER" id="PTHR43580:SF2">
    <property type="entry name" value="CYTOKINE-LIKE NUCLEAR FACTOR N-PAC"/>
    <property type="match status" value="1"/>
</dbReference>